<dbReference type="AlphaFoldDB" id="A0AA38KKQ5"/>
<dbReference type="EMBL" id="MU794143">
    <property type="protein sequence ID" value="KAJ3779850.1"/>
    <property type="molecule type" value="Genomic_DNA"/>
</dbReference>
<dbReference type="Proteomes" id="UP001163798">
    <property type="component" value="Unassembled WGS sequence"/>
</dbReference>
<name>A0AA38KKQ5_9AGAR</name>
<organism evidence="1 2">
    <name type="scientific">Lentinula aff. detonsa</name>
    <dbReference type="NCBI Taxonomy" id="2804958"/>
    <lineage>
        <taxon>Eukaryota</taxon>
        <taxon>Fungi</taxon>
        <taxon>Dikarya</taxon>
        <taxon>Basidiomycota</taxon>
        <taxon>Agaricomycotina</taxon>
        <taxon>Agaricomycetes</taxon>
        <taxon>Agaricomycetidae</taxon>
        <taxon>Agaricales</taxon>
        <taxon>Marasmiineae</taxon>
        <taxon>Omphalotaceae</taxon>
        <taxon>Lentinula</taxon>
    </lineage>
</organism>
<keyword evidence="2" id="KW-1185">Reference proteome</keyword>
<sequence length="108" mass="11604">MAILTQPVKVTGLLSVIMAKFFTPRNPSAIFVSGPSLPNLLMSRLMLNLRTFPTPGTGDTLTQRANLSSLHFASNQMLGNIGAPLDGGSFSEEEEELNGVEIELENIS</sequence>
<evidence type="ECO:0000313" key="2">
    <source>
        <dbReference type="Proteomes" id="UP001163798"/>
    </source>
</evidence>
<protein>
    <submittedName>
        <fullName evidence="1">Uncharacterized protein</fullName>
    </submittedName>
</protein>
<comment type="caution">
    <text evidence="1">The sequence shown here is derived from an EMBL/GenBank/DDBJ whole genome shotgun (WGS) entry which is preliminary data.</text>
</comment>
<proteinExistence type="predicted"/>
<evidence type="ECO:0000313" key="1">
    <source>
        <dbReference type="EMBL" id="KAJ3779850.1"/>
    </source>
</evidence>
<accession>A0AA38KKQ5</accession>
<gene>
    <name evidence="1" type="ORF">GGU10DRAFT_381658</name>
</gene>
<reference evidence="1" key="1">
    <citation type="submission" date="2022-08" db="EMBL/GenBank/DDBJ databases">
        <authorList>
            <consortium name="DOE Joint Genome Institute"/>
            <person name="Min B."/>
            <person name="Riley R."/>
            <person name="Sierra-Patev S."/>
            <person name="Naranjo-Ortiz M."/>
            <person name="Looney B."/>
            <person name="Konkel Z."/>
            <person name="Slot J.C."/>
            <person name="Sakamoto Y."/>
            <person name="Steenwyk J.L."/>
            <person name="Rokas A."/>
            <person name="Carro J."/>
            <person name="Camarero S."/>
            <person name="Ferreira P."/>
            <person name="Molpeceres G."/>
            <person name="Ruiz-Duenas F.J."/>
            <person name="Serrano A."/>
            <person name="Henrissat B."/>
            <person name="Drula E."/>
            <person name="Hughes K.W."/>
            <person name="Mata J.L."/>
            <person name="Ishikawa N.K."/>
            <person name="Vargas-Isla R."/>
            <person name="Ushijima S."/>
            <person name="Smith C.A."/>
            <person name="Ahrendt S."/>
            <person name="Andreopoulos W."/>
            <person name="He G."/>
            <person name="Labutti K."/>
            <person name="Lipzen A."/>
            <person name="Ng V."/>
            <person name="Sandor L."/>
            <person name="Barry K."/>
            <person name="Martinez A.T."/>
            <person name="Xiao Y."/>
            <person name="Gibbons J.G."/>
            <person name="Terashima K."/>
            <person name="Hibbett D.S."/>
            <person name="Grigoriev I.V."/>
        </authorList>
    </citation>
    <scope>NUCLEOTIDE SEQUENCE</scope>
    <source>
        <strain evidence="1">TFB10291</strain>
    </source>
</reference>